<dbReference type="PaxDb" id="8022-A0A060Z4E5"/>
<feature type="non-terminal residue" evidence="3">
    <location>
        <position position="251"/>
    </location>
</feature>
<dbReference type="Pfam" id="PF00168">
    <property type="entry name" value="C2"/>
    <property type="match status" value="1"/>
</dbReference>
<reference evidence="3" key="1">
    <citation type="journal article" date="2014" name="Nat. Commun.">
        <title>The rainbow trout genome provides novel insights into evolution after whole-genome duplication in vertebrates.</title>
        <authorList>
            <person name="Berthelot C."/>
            <person name="Brunet F."/>
            <person name="Chalopin D."/>
            <person name="Juanchich A."/>
            <person name="Bernard M."/>
            <person name="Noel B."/>
            <person name="Bento P."/>
            <person name="Da Silva C."/>
            <person name="Labadie K."/>
            <person name="Alberti A."/>
            <person name="Aury J.M."/>
            <person name="Louis A."/>
            <person name="Dehais P."/>
            <person name="Bardou P."/>
            <person name="Montfort J."/>
            <person name="Klopp C."/>
            <person name="Cabau C."/>
            <person name="Gaspin C."/>
            <person name="Thorgaard G.H."/>
            <person name="Boussaha M."/>
            <person name="Quillet E."/>
            <person name="Guyomard R."/>
            <person name="Galiana D."/>
            <person name="Bobe J."/>
            <person name="Volff J.N."/>
            <person name="Genet C."/>
            <person name="Wincker P."/>
            <person name="Jaillon O."/>
            <person name="Roest Crollius H."/>
            <person name="Guiguen Y."/>
        </authorList>
    </citation>
    <scope>NUCLEOTIDE SEQUENCE [LARGE SCALE GENOMIC DNA]</scope>
</reference>
<protein>
    <recommendedName>
        <fullName evidence="2">C2 domain-containing protein</fullName>
    </recommendedName>
</protein>
<dbReference type="CDD" id="cd04050">
    <property type="entry name" value="C2B_Synaptotagmin-like"/>
    <property type="match status" value="1"/>
</dbReference>
<dbReference type="GO" id="GO:0035091">
    <property type="term" value="F:phosphatidylinositol binding"/>
    <property type="evidence" value="ECO:0007669"/>
    <property type="project" value="TreeGrafter"/>
</dbReference>
<dbReference type="FunFam" id="2.60.40.150:FF:000106">
    <property type="entry name" value="extended synaptotagmin-1 isoform X1"/>
    <property type="match status" value="1"/>
</dbReference>
<dbReference type="GO" id="GO:0005789">
    <property type="term" value="C:endoplasmic reticulum membrane"/>
    <property type="evidence" value="ECO:0007669"/>
    <property type="project" value="TreeGrafter"/>
</dbReference>
<dbReference type="GO" id="GO:0005509">
    <property type="term" value="F:calcium ion binding"/>
    <property type="evidence" value="ECO:0007669"/>
    <property type="project" value="TreeGrafter"/>
</dbReference>
<dbReference type="GO" id="GO:0031210">
    <property type="term" value="F:phosphatidylcholine binding"/>
    <property type="evidence" value="ECO:0007669"/>
    <property type="project" value="TreeGrafter"/>
</dbReference>
<evidence type="ECO:0000313" key="3">
    <source>
        <dbReference type="EMBL" id="CDQ98881.1"/>
    </source>
</evidence>
<reference evidence="3" key="2">
    <citation type="submission" date="2014-03" db="EMBL/GenBank/DDBJ databases">
        <authorList>
            <person name="Genoscope - CEA"/>
        </authorList>
    </citation>
    <scope>NUCLEOTIDE SEQUENCE</scope>
</reference>
<feature type="region of interest" description="Disordered" evidence="1">
    <location>
        <begin position="125"/>
        <end position="178"/>
    </location>
</feature>
<dbReference type="AlphaFoldDB" id="A0A060Z4E5"/>
<dbReference type="InterPro" id="IPR000008">
    <property type="entry name" value="C2_dom"/>
</dbReference>
<dbReference type="SMART" id="SM00239">
    <property type="entry name" value="C2"/>
    <property type="match status" value="1"/>
</dbReference>
<dbReference type="PANTHER" id="PTHR45761">
    <property type="entry name" value="EXTENDED SYNAPTOTAGMIN-LIKE PROTEIN 2, ISOFORM C"/>
    <property type="match status" value="1"/>
</dbReference>
<dbReference type="EMBL" id="FR941293">
    <property type="protein sequence ID" value="CDQ98881.1"/>
    <property type="molecule type" value="Genomic_DNA"/>
</dbReference>
<dbReference type="GO" id="GO:0008429">
    <property type="term" value="F:phosphatidylethanolamine binding"/>
    <property type="evidence" value="ECO:0007669"/>
    <property type="project" value="TreeGrafter"/>
</dbReference>
<gene>
    <name evidence="3" type="ORF">GSONMT00058001001</name>
</gene>
<feature type="domain" description="C2" evidence="2">
    <location>
        <begin position="1"/>
        <end position="98"/>
    </location>
</feature>
<evidence type="ECO:0000256" key="1">
    <source>
        <dbReference type="SAM" id="MobiDB-lite"/>
    </source>
</evidence>
<accession>A0A060Z4E5</accession>
<dbReference type="GO" id="GO:0005544">
    <property type="term" value="F:calcium-dependent phospholipid binding"/>
    <property type="evidence" value="ECO:0007669"/>
    <property type="project" value="TreeGrafter"/>
</dbReference>
<dbReference type="GO" id="GO:0006869">
    <property type="term" value="P:lipid transport"/>
    <property type="evidence" value="ECO:0007669"/>
    <property type="project" value="InterPro"/>
</dbReference>
<dbReference type="PROSITE" id="PS50004">
    <property type="entry name" value="C2"/>
    <property type="match status" value="1"/>
</dbReference>
<dbReference type="Proteomes" id="UP000193380">
    <property type="component" value="Unassembled WGS sequence"/>
</dbReference>
<dbReference type="STRING" id="8022.A0A060Z4E5"/>
<dbReference type="InterPro" id="IPR037749">
    <property type="entry name" value="Ext_Synaptotagmin_C2B"/>
</dbReference>
<sequence>MADPVKQHICVFQRKKGNKDPSPMVQLSVQNTTKESRICYLTSDPVWEDAFTFYIQDPRKQELDIHVKDDDRALSLGSLSIPLTRLLASPDLSMDQWFQLDNSGRIYINAVLRVLHLNEDASLTSSVSPHLPSPGAGHGDGGTTSEVAIGGVGRAPKPEPTRPQQTTPDSDFASEVSPLTDTHTAPLSLLLSLFAPLSHCSSLSLCSLSLCSLSLSLSRSLCSLSLCSLSLSALFLSLLSLCSLLALCSLL</sequence>
<dbReference type="GO" id="GO:0061817">
    <property type="term" value="P:endoplasmic reticulum-plasma membrane tethering"/>
    <property type="evidence" value="ECO:0007669"/>
    <property type="project" value="InterPro"/>
</dbReference>
<dbReference type="Gene3D" id="2.60.40.150">
    <property type="entry name" value="C2 domain"/>
    <property type="match status" value="1"/>
</dbReference>
<evidence type="ECO:0000259" key="2">
    <source>
        <dbReference type="PROSITE" id="PS50004"/>
    </source>
</evidence>
<name>A0A060Z4E5_ONCMY</name>
<dbReference type="PANTHER" id="PTHR45761:SF3">
    <property type="entry name" value="EXTENDED SYNAPTOTAGMIN-1"/>
    <property type="match status" value="1"/>
</dbReference>
<dbReference type="InterPro" id="IPR035892">
    <property type="entry name" value="C2_domain_sf"/>
</dbReference>
<dbReference type="SUPFAM" id="SSF49562">
    <property type="entry name" value="C2 domain (Calcium/lipid-binding domain, CaLB)"/>
    <property type="match status" value="1"/>
</dbReference>
<evidence type="ECO:0000313" key="4">
    <source>
        <dbReference type="Proteomes" id="UP000193380"/>
    </source>
</evidence>
<proteinExistence type="predicted"/>
<organism evidence="3 4">
    <name type="scientific">Oncorhynchus mykiss</name>
    <name type="common">Rainbow trout</name>
    <name type="synonym">Salmo gairdneri</name>
    <dbReference type="NCBI Taxonomy" id="8022"/>
    <lineage>
        <taxon>Eukaryota</taxon>
        <taxon>Metazoa</taxon>
        <taxon>Chordata</taxon>
        <taxon>Craniata</taxon>
        <taxon>Vertebrata</taxon>
        <taxon>Euteleostomi</taxon>
        <taxon>Actinopterygii</taxon>
        <taxon>Neopterygii</taxon>
        <taxon>Teleostei</taxon>
        <taxon>Protacanthopterygii</taxon>
        <taxon>Salmoniformes</taxon>
        <taxon>Salmonidae</taxon>
        <taxon>Salmoninae</taxon>
        <taxon>Oncorhynchus</taxon>
    </lineage>
</organism>
<dbReference type="InterPro" id="IPR051634">
    <property type="entry name" value="Extended_Synaptotagmin"/>
</dbReference>